<organism evidence="2">
    <name type="scientific">marine metagenome</name>
    <dbReference type="NCBI Taxonomy" id="408172"/>
    <lineage>
        <taxon>unclassified sequences</taxon>
        <taxon>metagenomes</taxon>
        <taxon>ecological metagenomes</taxon>
    </lineage>
</organism>
<dbReference type="Pfam" id="PF00037">
    <property type="entry name" value="Fer4"/>
    <property type="match status" value="1"/>
</dbReference>
<evidence type="ECO:0000259" key="1">
    <source>
        <dbReference type="PROSITE" id="PS51379"/>
    </source>
</evidence>
<dbReference type="InterPro" id="IPR017896">
    <property type="entry name" value="4Fe4S_Fe-S-bd"/>
</dbReference>
<evidence type="ECO:0000313" key="2">
    <source>
        <dbReference type="EMBL" id="SVB03613.1"/>
    </source>
</evidence>
<protein>
    <recommendedName>
        <fullName evidence="1">4Fe-4S ferredoxin-type domain-containing protein</fullName>
    </recommendedName>
</protein>
<sequence length="285" mass="32118">MSLLLKDRIYTMESPTAKRGVYPMHGYKLGLYRMPIKLEDPADIKSIIDGMKKTFEMDSYADRIYATYRWTEENMPDPDADGYDQVELSVTVEIVTGEVIDAIYQIYPVEKFGAPQWVQNYRKKADHFAKMIIDTLLRNTILSDKMVESLMKTEKLSEDLALTRLEELTPLAQIVPDAKPIAKVEKPKPVVEGKKQAIVRDGEEVVPGPIDIEYKDKMDLSAPYKAKTGNMVQTWGRVGTDNKVMGVWGEFCSVDFDICIGDGACIDACPVAVYEFFDFPGNVGS</sequence>
<proteinExistence type="predicted"/>
<name>A0A382ARE9_9ZZZZ</name>
<reference evidence="2" key="1">
    <citation type="submission" date="2018-05" db="EMBL/GenBank/DDBJ databases">
        <authorList>
            <person name="Lanie J.A."/>
            <person name="Ng W.-L."/>
            <person name="Kazmierczak K.M."/>
            <person name="Andrzejewski T.M."/>
            <person name="Davidsen T.M."/>
            <person name="Wayne K.J."/>
            <person name="Tettelin H."/>
            <person name="Glass J.I."/>
            <person name="Rusch D."/>
            <person name="Podicherti R."/>
            <person name="Tsui H.-C.T."/>
            <person name="Winkler M.E."/>
        </authorList>
    </citation>
    <scope>NUCLEOTIDE SEQUENCE</scope>
</reference>
<feature type="non-terminal residue" evidence="2">
    <location>
        <position position="285"/>
    </location>
</feature>
<feature type="domain" description="4Fe-4S ferredoxin-type" evidence="1">
    <location>
        <begin position="250"/>
        <end position="279"/>
    </location>
</feature>
<dbReference type="SUPFAM" id="SSF54862">
    <property type="entry name" value="4Fe-4S ferredoxins"/>
    <property type="match status" value="1"/>
</dbReference>
<dbReference type="AlphaFoldDB" id="A0A382ARE9"/>
<accession>A0A382ARE9</accession>
<dbReference type="Gene3D" id="3.30.70.20">
    <property type="match status" value="1"/>
</dbReference>
<gene>
    <name evidence="2" type="ORF">METZ01_LOCUS156467</name>
</gene>
<dbReference type="PROSITE" id="PS51379">
    <property type="entry name" value="4FE4S_FER_2"/>
    <property type="match status" value="1"/>
</dbReference>
<dbReference type="EMBL" id="UINC01026340">
    <property type="protein sequence ID" value="SVB03613.1"/>
    <property type="molecule type" value="Genomic_DNA"/>
</dbReference>